<protein>
    <submittedName>
        <fullName evidence="1">Putative secreted protein</fullName>
    </submittedName>
</protein>
<dbReference type="AlphaFoldDB" id="A0A2M4B3L9"/>
<sequence length="92" mass="9856">MRASSTSSSLVACSVMWAPCTRSVTSRTCFAQVPFRAIGAPSPCQLIKTNFAMPVSLLSTRRNAYCILPEFSSAASSLMPSSPVSWTFSTLL</sequence>
<reference evidence="1" key="1">
    <citation type="submission" date="2018-01" db="EMBL/GenBank/DDBJ databases">
        <title>An insight into the sialome of Amazonian anophelines.</title>
        <authorList>
            <person name="Ribeiro J.M."/>
            <person name="Scarpassa V."/>
            <person name="Calvo E."/>
        </authorList>
    </citation>
    <scope>NUCLEOTIDE SEQUENCE</scope>
    <source>
        <tissue evidence="1">Salivary glands</tissue>
    </source>
</reference>
<name>A0A2M4B3L9_9DIPT</name>
<proteinExistence type="predicted"/>
<dbReference type="EMBL" id="GGFK01014269">
    <property type="protein sequence ID" value="MBW47590.1"/>
    <property type="molecule type" value="Transcribed_RNA"/>
</dbReference>
<organism evidence="1">
    <name type="scientific">Anopheles triannulatus</name>
    <dbReference type="NCBI Taxonomy" id="58253"/>
    <lineage>
        <taxon>Eukaryota</taxon>
        <taxon>Metazoa</taxon>
        <taxon>Ecdysozoa</taxon>
        <taxon>Arthropoda</taxon>
        <taxon>Hexapoda</taxon>
        <taxon>Insecta</taxon>
        <taxon>Pterygota</taxon>
        <taxon>Neoptera</taxon>
        <taxon>Endopterygota</taxon>
        <taxon>Diptera</taxon>
        <taxon>Nematocera</taxon>
        <taxon>Culicoidea</taxon>
        <taxon>Culicidae</taxon>
        <taxon>Anophelinae</taxon>
        <taxon>Anopheles</taxon>
    </lineage>
</organism>
<accession>A0A2M4B3L9</accession>
<evidence type="ECO:0000313" key="1">
    <source>
        <dbReference type="EMBL" id="MBW47590.1"/>
    </source>
</evidence>